<evidence type="ECO:0000256" key="1">
    <source>
        <dbReference type="ARBA" id="ARBA00022801"/>
    </source>
</evidence>
<evidence type="ECO:0000313" key="4">
    <source>
        <dbReference type="EMBL" id="KAA5535910.1"/>
    </source>
</evidence>
<dbReference type="InterPro" id="IPR002471">
    <property type="entry name" value="Pept_S9_AS"/>
</dbReference>
<gene>
    <name evidence="4" type="ORF">F0460_05595</name>
</gene>
<proteinExistence type="predicted"/>
<dbReference type="PANTHER" id="PTHR43265:SF1">
    <property type="entry name" value="ESTERASE ESTD"/>
    <property type="match status" value="1"/>
</dbReference>
<dbReference type="GO" id="GO:0006508">
    <property type="term" value="P:proteolysis"/>
    <property type="evidence" value="ECO:0007669"/>
    <property type="project" value="InterPro"/>
</dbReference>
<dbReference type="Proteomes" id="UP000325141">
    <property type="component" value="Unassembled WGS sequence"/>
</dbReference>
<dbReference type="InterPro" id="IPR022742">
    <property type="entry name" value="Hydrolase_4"/>
</dbReference>
<dbReference type="Gene3D" id="3.40.50.1820">
    <property type="entry name" value="alpha/beta hydrolase"/>
    <property type="match status" value="1"/>
</dbReference>
<keyword evidence="2" id="KW-0732">Signal</keyword>
<comment type="caution">
    <text evidence="4">The sequence shown here is derived from an EMBL/GenBank/DDBJ whole genome shotgun (WGS) entry which is preliminary data.</text>
</comment>
<evidence type="ECO:0000256" key="2">
    <source>
        <dbReference type="SAM" id="SignalP"/>
    </source>
</evidence>
<dbReference type="AlphaFoldDB" id="A0A5M6CNE6"/>
<feature type="chain" id="PRO_5024333616" evidence="2">
    <location>
        <begin position="19"/>
        <end position="451"/>
    </location>
</feature>
<name>A0A5M6CNE6_9FLAO</name>
<keyword evidence="1 4" id="KW-0378">Hydrolase</keyword>
<organism evidence="4 5">
    <name type="scientific">Paenimyroides baculatum</name>
    <dbReference type="NCBI Taxonomy" id="2608000"/>
    <lineage>
        <taxon>Bacteria</taxon>
        <taxon>Pseudomonadati</taxon>
        <taxon>Bacteroidota</taxon>
        <taxon>Flavobacteriia</taxon>
        <taxon>Flavobacteriales</taxon>
        <taxon>Flavobacteriaceae</taxon>
        <taxon>Paenimyroides</taxon>
    </lineage>
</organism>
<evidence type="ECO:0000259" key="3">
    <source>
        <dbReference type="Pfam" id="PF12146"/>
    </source>
</evidence>
<dbReference type="RefSeq" id="WP_150011115.1">
    <property type="nucleotide sequence ID" value="NZ_VWSG01000003.1"/>
</dbReference>
<dbReference type="PROSITE" id="PS00708">
    <property type="entry name" value="PRO_ENDOPEP_SER"/>
    <property type="match status" value="1"/>
</dbReference>
<protein>
    <submittedName>
        <fullName evidence="4">Alpha/beta hydrolase</fullName>
    </submittedName>
</protein>
<feature type="signal peptide" evidence="2">
    <location>
        <begin position="1"/>
        <end position="18"/>
    </location>
</feature>
<dbReference type="GO" id="GO:0052689">
    <property type="term" value="F:carboxylic ester hydrolase activity"/>
    <property type="evidence" value="ECO:0007669"/>
    <property type="project" value="TreeGrafter"/>
</dbReference>
<dbReference type="InterPro" id="IPR053145">
    <property type="entry name" value="AB_hydrolase_Est10"/>
</dbReference>
<dbReference type="SUPFAM" id="SSF53474">
    <property type="entry name" value="alpha/beta-Hydrolases"/>
    <property type="match status" value="1"/>
</dbReference>
<reference evidence="4 5" key="1">
    <citation type="submission" date="2019-09" db="EMBL/GenBank/DDBJ databases">
        <title>Genome sequence and assembly of Flavobacterium sp.</title>
        <authorList>
            <person name="Chhetri G."/>
        </authorList>
    </citation>
    <scope>NUCLEOTIDE SEQUENCE [LARGE SCALE GENOMIC DNA]</scope>
    <source>
        <strain evidence="4 5">SNL9</strain>
    </source>
</reference>
<evidence type="ECO:0000313" key="5">
    <source>
        <dbReference type="Proteomes" id="UP000325141"/>
    </source>
</evidence>
<keyword evidence="5" id="KW-1185">Reference proteome</keyword>
<dbReference type="InterPro" id="IPR029058">
    <property type="entry name" value="AB_hydrolase_fold"/>
</dbReference>
<feature type="domain" description="Serine aminopeptidase S33" evidence="3">
    <location>
        <begin position="185"/>
        <end position="415"/>
    </location>
</feature>
<dbReference type="Pfam" id="PF12146">
    <property type="entry name" value="Hydrolase_4"/>
    <property type="match status" value="1"/>
</dbReference>
<dbReference type="PANTHER" id="PTHR43265">
    <property type="entry name" value="ESTERASE ESTD"/>
    <property type="match status" value="1"/>
</dbReference>
<sequence>MKNFILFFALLFSFSSFAQIEGTWNGAIEIPNQKLPFVLHITKENGQYKATSDSPDQGVYGIELQEIRFENNKLYLKDARMYMTYEGDLTNGNTINGTFKQGGQSFKLNFTKGEFKRNRPQEPQPPFSYKTEDVTFENKEAKIKLAGTLTMPNGKGKFPAVVLVTGSGAQDRNEEILGHKSFLVIADHLTKNGYAVLRYDDRGVAASEGDFESATTYNFANDAKSAVDFLKNIKEIDSKKIGILGHSEGGMIAQIIAAERKDLPFIISLAGPGISIDELMLVQKYEIEKASGLSNEVLEANQKLFRKIYEIIKKNPSNDIANKEIKSFLKSDPTYKELSDKQINELASITESNWFATFIRYNPENNLKKINAKALILNGEKDVQVTAKENLEGWIKDLSHNKKATIKSYPNLNHLFQSAKTGMPNEYGEIETTIEPFVLEDITKWLNENVK</sequence>
<accession>A0A5M6CNE6</accession>
<dbReference type="EMBL" id="VWSG01000003">
    <property type="protein sequence ID" value="KAA5535910.1"/>
    <property type="molecule type" value="Genomic_DNA"/>
</dbReference>
<dbReference type="GO" id="GO:0004252">
    <property type="term" value="F:serine-type endopeptidase activity"/>
    <property type="evidence" value="ECO:0007669"/>
    <property type="project" value="InterPro"/>
</dbReference>